<gene>
    <name evidence="2" type="ORF">SAMN05444972_103146</name>
</gene>
<dbReference type="Proteomes" id="UP000198660">
    <property type="component" value="Unassembled WGS sequence"/>
</dbReference>
<keyword evidence="1" id="KW-1133">Transmembrane helix</keyword>
<dbReference type="AlphaFoldDB" id="A0A1I6QH96"/>
<sequence>MHHFQIASSLLTLIFMVIPLLLALFAVIVAWRILQAHEKIAQSMEQLAQQLPQALDQNRDHTQSTNQNE</sequence>
<feature type="transmembrane region" description="Helical" evidence="1">
    <location>
        <begin position="6"/>
        <end position="34"/>
    </location>
</feature>
<keyword evidence="1" id="KW-0472">Membrane</keyword>
<proteinExistence type="predicted"/>
<evidence type="ECO:0000313" key="3">
    <source>
        <dbReference type="Proteomes" id="UP000198660"/>
    </source>
</evidence>
<keyword evidence="1" id="KW-0812">Transmembrane</keyword>
<protein>
    <submittedName>
        <fullName evidence="2">Uncharacterized protein</fullName>
    </submittedName>
</protein>
<keyword evidence="3" id="KW-1185">Reference proteome</keyword>
<evidence type="ECO:0000313" key="2">
    <source>
        <dbReference type="EMBL" id="SFS51688.1"/>
    </source>
</evidence>
<accession>A0A1I6QH96</accession>
<name>A0A1I6QH96_9BACL</name>
<dbReference type="Pfam" id="PF26262">
    <property type="entry name" value="DUF8066"/>
    <property type="match status" value="1"/>
</dbReference>
<evidence type="ECO:0000256" key="1">
    <source>
        <dbReference type="SAM" id="Phobius"/>
    </source>
</evidence>
<organism evidence="2 3">
    <name type="scientific">Marininema halotolerans</name>
    <dbReference type="NCBI Taxonomy" id="1155944"/>
    <lineage>
        <taxon>Bacteria</taxon>
        <taxon>Bacillati</taxon>
        <taxon>Bacillota</taxon>
        <taxon>Bacilli</taxon>
        <taxon>Bacillales</taxon>
        <taxon>Thermoactinomycetaceae</taxon>
        <taxon>Marininema</taxon>
    </lineage>
</organism>
<reference evidence="3" key="1">
    <citation type="submission" date="2016-10" db="EMBL/GenBank/DDBJ databases">
        <authorList>
            <person name="Varghese N."/>
            <person name="Submissions S."/>
        </authorList>
    </citation>
    <scope>NUCLEOTIDE SEQUENCE [LARGE SCALE GENOMIC DNA]</scope>
    <source>
        <strain evidence="3">DSM 45789</strain>
    </source>
</reference>
<dbReference type="RefSeq" id="WP_091834866.1">
    <property type="nucleotide sequence ID" value="NZ_FPAA01000003.1"/>
</dbReference>
<dbReference type="InterPro" id="IPR058379">
    <property type="entry name" value="DUF8066"/>
</dbReference>
<dbReference type="EMBL" id="FPAA01000003">
    <property type="protein sequence ID" value="SFS51688.1"/>
    <property type="molecule type" value="Genomic_DNA"/>
</dbReference>